<feature type="region of interest" description="Disordered" evidence="1">
    <location>
        <begin position="1"/>
        <end position="46"/>
    </location>
</feature>
<comment type="caution">
    <text evidence="2">The sequence shown here is derived from an EMBL/GenBank/DDBJ whole genome shotgun (WGS) entry which is preliminary data.</text>
</comment>
<evidence type="ECO:0000313" key="2">
    <source>
        <dbReference type="EMBL" id="TID29718.1"/>
    </source>
</evidence>
<name>A0A4T0X325_9ASCO</name>
<keyword evidence="3" id="KW-1185">Reference proteome</keyword>
<evidence type="ECO:0000313" key="3">
    <source>
        <dbReference type="Proteomes" id="UP000307173"/>
    </source>
</evidence>
<dbReference type="EMBL" id="SELW01000268">
    <property type="protein sequence ID" value="TID29718.1"/>
    <property type="molecule type" value="Genomic_DNA"/>
</dbReference>
<sequence>VRIQGKSLREIRPNDEPTTKDDRPRKEDGIFQSHCGEESSTFFRNE</sequence>
<gene>
    <name evidence="2" type="ORF">CANINC_001697</name>
</gene>
<feature type="compositionally biased region" description="Basic and acidic residues" evidence="1">
    <location>
        <begin position="7"/>
        <end position="29"/>
    </location>
</feature>
<accession>A0A4T0X325</accession>
<reference evidence="2 3" key="1">
    <citation type="journal article" date="2019" name="Front. Genet.">
        <title>Whole-Genome Sequencing of the Opportunistic Yeast Pathogen Candida inconspicua Uncovers Its Hybrid Origin.</title>
        <authorList>
            <person name="Mixao V."/>
            <person name="Hansen A.P."/>
            <person name="Saus E."/>
            <person name="Boekhout T."/>
            <person name="Lass-Florl C."/>
            <person name="Gabaldon T."/>
        </authorList>
    </citation>
    <scope>NUCLEOTIDE SEQUENCE [LARGE SCALE GENOMIC DNA]</scope>
    <source>
        <strain evidence="2 3">CBS 180</strain>
    </source>
</reference>
<protein>
    <submittedName>
        <fullName evidence="2">Uncharacterized protein</fullName>
    </submittedName>
</protein>
<feature type="non-terminal residue" evidence="2">
    <location>
        <position position="1"/>
    </location>
</feature>
<organism evidence="2 3">
    <name type="scientific">Pichia inconspicua</name>
    <dbReference type="NCBI Taxonomy" id="52247"/>
    <lineage>
        <taxon>Eukaryota</taxon>
        <taxon>Fungi</taxon>
        <taxon>Dikarya</taxon>
        <taxon>Ascomycota</taxon>
        <taxon>Saccharomycotina</taxon>
        <taxon>Pichiomycetes</taxon>
        <taxon>Pichiales</taxon>
        <taxon>Pichiaceae</taxon>
        <taxon>Pichia</taxon>
    </lineage>
</organism>
<proteinExistence type="predicted"/>
<evidence type="ECO:0000256" key="1">
    <source>
        <dbReference type="SAM" id="MobiDB-lite"/>
    </source>
</evidence>
<dbReference type="Proteomes" id="UP000307173">
    <property type="component" value="Unassembled WGS sequence"/>
</dbReference>
<dbReference type="AlphaFoldDB" id="A0A4T0X325"/>